<evidence type="ECO:0000256" key="3">
    <source>
        <dbReference type="ARBA" id="ARBA00022574"/>
    </source>
</evidence>
<name>A0A9X0CL65_9CNID</name>
<dbReference type="GO" id="GO:0019905">
    <property type="term" value="F:syntaxin binding"/>
    <property type="evidence" value="ECO:0007669"/>
    <property type="project" value="TreeGrafter"/>
</dbReference>
<organism evidence="7 8">
    <name type="scientific">Desmophyllum pertusum</name>
    <dbReference type="NCBI Taxonomy" id="174260"/>
    <lineage>
        <taxon>Eukaryota</taxon>
        <taxon>Metazoa</taxon>
        <taxon>Cnidaria</taxon>
        <taxon>Anthozoa</taxon>
        <taxon>Hexacorallia</taxon>
        <taxon>Scleractinia</taxon>
        <taxon>Caryophylliina</taxon>
        <taxon>Caryophylliidae</taxon>
        <taxon>Desmophyllum</taxon>
    </lineage>
</organism>
<comment type="caution">
    <text evidence="7">The sequence shown here is derived from an EMBL/GenBank/DDBJ whole genome shotgun (WGS) entry which is preliminary data.</text>
</comment>
<evidence type="ECO:0000256" key="4">
    <source>
        <dbReference type="ARBA" id="ARBA00022737"/>
    </source>
</evidence>
<evidence type="ECO:0000313" key="7">
    <source>
        <dbReference type="EMBL" id="KAJ7363442.1"/>
    </source>
</evidence>
<accession>A0A9X0CL65</accession>
<comment type="similarity">
    <text evidence="1">Belongs to the WD repeat L(2)GL family.</text>
</comment>
<dbReference type="InterPro" id="IPR001680">
    <property type="entry name" value="WD40_rpt"/>
</dbReference>
<evidence type="ECO:0000256" key="5">
    <source>
        <dbReference type="SAM" id="MobiDB-lite"/>
    </source>
</evidence>
<feature type="region of interest" description="Disordered" evidence="5">
    <location>
        <begin position="1"/>
        <end position="24"/>
    </location>
</feature>
<keyword evidence="4" id="KW-0677">Repeat</keyword>
<dbReference type="InterPro" id="IPR000664">
    <property type="entry name" value="Lethal2_giant"/>
</dbReference>
<feature type="compositionally biased region" description="Low complexity" evidence="5">
    <location>
        <begin position="492"/>
        <end position="503"/>
    </location>
</feature>
<dbReference type="Gene3D" id="2.130.10.10">
    <property type="entry name" value="YVTN repeat-like/Quinoprotein amine dehydrogenase"/>
    <property type="match status" value="2"/>
</dbReference>
<dbReference type="GO" id="GO:0031201">
    <property type="term" value="C:SNARE complex"/>
    <property type="evidence" value="ECO:0007669"/>
    <property type="project" value="TreeGrafter"/>
</dbReference>
<dbReference type="InterPro" id="IPR013577">
    <property type="entry name" value="LLGL2"/>
</dbReference>
<keyword evidence="3" id="KW-0853">WD repeat</keyword>
<keyword evidence="8" id="KW-1185">Reference proteome</keyword>
<evidence type="ECO:0000313" key="8">
    <source>
        <dbReference type="Proteomes" id="UP001163046"/>
    </source>
</evidence>
<dbReference type="OrthoDB" id="19944at2759"/>
<evidence type="ECO:0000259" key="6">
    <source>
        <dbReference type="Pfam" id="PF08366"/>
    </source>
</evidence>
<dbReference type="PANTHER" id="PTHR10241:SF25">
    <property type="entry name" value="TOMOSYN, ISOFORM C"/>
    <property type="match status" value="1"/>
</dbReference>
<dbReference type="GO" id="GO:0006893">
    <property type="term" value="P:Golgi to plasma membrane transport"/>
    <property type="evidence" value="ECO:0007669"/>
    <property type="project" value="TreeGrafter"/>
</dbReference>
<dbReference type="GO" id="GO:0005886">
    <property type="term" value="C:plasma membrane"/>
    <property type="evidence" value="ECO:0007669"/>
    <property type="project" value="TreeGrafter"/>
</dbReference>
<dbReference type="Pfam" id="PF08366">
    <property type="entry name" value="LLGL"/>
    <property type="match status" value="1"/>
</dbReference>
<feature type="region of interest" description="Disordered" evidence="5">
    <location>
        <begin position="703"/>
        <end position="727"/>
    </location>
</feature>
<dbReference type="Proteomes" id="UP001163046">
    <property type="component" value="Unassembled WGS sequence"/>
</dbReference>
<dbReference type="InterPro" id="IPR036322">
    <property type="entry name" value="WD40_repeat_dom_sf"/>
</dbReference>
<dbReference type="GO" id="GO:0045159">
    <property type="term" value="F:myosin II binding"/>
    <property type="evidence" value="ECO:0007669"/>
    <property type="project" value="TreeGrafter"/>
</dbReference>
<dbReference type="InterPro" id="IPR015943">
    <property type="entry name" value="WD40/YVTN_repeat-like_dom_sf"/>
</dbReference>
<dbReference type="PRINTS" id="PR00962">
    <property type="entry name" value="LETHAL2GIANT"/>
</dbReference>
<dbReference type="GO" id="GO:0005096">
    <property type="term" value="F:GTPase activator activity"/>
    <property type="evidence" value="ECO:0007669"/>
    <property type="project" value="TreeGrafter"/>
</dbReference>
<dbReference type="SUPFAM" id="SSF50978">
    <property type="entry name" value="WD40 repeat-like"/>
    <property type="match status" value="2"/>
</dbReference>
<protein>
    <submittedName>
        <fullName evidence="7">Syntaxin-binding protein 5</fullName>
    </submittedName>
</protein>
<evidence type="ECO:0000256" key="2">
    <source>
        <dbReference type="ARBA" id="ARBA00022483"/>
    </source>
</evidence>
<dbReference type="GO" id="GO:0006887">
    <property type="term" value="P:exocytosis"/>
    <property type="evidence" value="ECO:0007669"/>
    <property type="project" value="UniProtKB-KW"/>
</dbReference>
<evidence type="ECO:0000256" key="1">
    <source>
        <dbReference type="ARBA" id="ARBA00008070"/>
    </source>
</evidence>
<dbReference type="PANTHER" id="PTHR10241">
    <property type="entry name" value="LETHAL 2 GIANT LARVAE PROTEIN"/>
    <property type="match status" value="1"/>
</dbReference>
<dbReference type="FunFam" id="2.130.10.10:FF:000521">
    <property type="entry name" value="syntaxin-binding protein 5-like isoform X1"/>
    <property type="match status" value="1"/>
</dbReference>
<dbReference type="EMBL" id="MU827305">
    <property type="protein sequence ID" value="KAJ7363442.1"/>
    <property type="molecule type" value="Genomic_DNA"/>
</dbReference>
<dbReference type="SMART" id="SM00320">
    <property type="entry name" value="WD40"/>
    <property type="match status" value="6"/>
</dbReference>
<dbReference type="AlphaFoldDB" id="A0A9X0CL65"/>
<feature type="region of interest" description="Disordered" evidence="5">
    <location>
        <begin position="475"/>
        <end position="505"/>
    </location>
</feature>
<sequence>MKRFSKVVRSGHGGRTGSSNVKEDPTITERLRAEDFVFTKTSRYGFPYQPTCVAYDPVQSILAIGAYDGSLRILGQAGIECHVQHDSGAAVRELIFLVNEGALISLCEDDYVHLWNLRQAEPALVQSLRFNREKLTCMHLPFSSKWLYVGTEKGNTHVVNIESFQLSGYTINWNKVIEIKCKTHPGPVVQISGNPVDPNKLLLGFESGTVVVWSLRGKTAEHRCVCPQPVISAYWLNDGKQFMCSHTRGTLTVWNLKNSDKPVETIIPHGKSEKAKPCQPIFKVQWLAVSSGDPMILFSGGTCSSKKKGLTLMQGGRSIRVLCTDTVVDYVCISSTPWGEDAQDPKAVVVLTPVKLLVFDLLSSSAKSSTFEVPYTFNIHDSPVTCTQFCSDCPRDFIMALGSTASSRTRKRQLQRGDSTMAWPIAGGILGESPESTTSELIITGHSDGTVKFWESSSAVLRCLYKLSTSKVFEKSTGQPEDSETNGKDAQSESSSGEHSPPSMADSDCYAVHMVELCVRSRTLLVAGSSHVIVYQFSTMEETLEFVQLDINLLFDLGLDLSPDSDVSSPIEEKGEGLVLSPTSISMPVSCPALTCKTGLYKRSPGFQPTICCMIPSLGADSIPLSNMAVSSEFGVISISNGPSLALVDIVQKKLITVLSAQDMCAVSDSPSSAGAVTTPVTVAMPGIPVSFTMTADGSAGEFSIDLSSKNEKRKSRPPRPPPRGEGLAGLLVMRRVIVKLLMVYGTEH</sequence>
<gene>
    <name evidence="7" type="primary">STXBP5_1</name>
    <name evidence="7" type="ORF">OS493_009596</name>
</gene>
<keyword evidence="2" id="KW-0268">Exocytosis</keyword>
<reference evidence="7" key="1">
    <citation type="submission" date="2023-01" db="EMBL/GenBank/DDBJ databases">
        <title>Genome assembly of the deep-sea coral Lophelia pertusa.</title>
        <authorList>
            <person name="Herrera S."/>
            <person name="Cordes E."/>
        </authorList>
    </citation>
    <scope>NUCLEOTIDE SEQUENCE</scope>
    <source>
        <strain evidence="7">USNM1676648</strain>
        <tissue evidence="7">Polyp</tissue>
    </source>
</reference>
<feature type="domain" description="Lethal giant larvae homologue 2" evidence="6">
    <location>
        <begin position="267"/>
        <end position="364"/>
    </location>
</feature>
<proteinExistence type="inferred from homology"/>